<proteinExistence type="inferred from homology"/>
<comment type="caution">
    <text evidence="5">The sequence shown here is derived from an EMBL/GenBank/DDBJ whole genome shotgun (WGS) entry which is preliminary data.</text>
</comment>
<dbReference type="STRING" id="1312852.EG19_01725"/>
<dbReference type="CDD" id="cd16393">
    <property type="entry name" value="SPO0J_N"/>
    <property type="match status" value="1"/>
</dbReference>
<dbReference type="Gene3D" id="3.90.1530.30">
    <property type="match status" value="1"/>
</dbReference>
<dbReference type="PANTHER" id="PTHR33375:SF1">
    <property type="entry name" value="CHROMOSOME-PARTITIONING PROTEIN PARB-RELATED"/>
    <property type="match status" value="1"/>
</dbReference>
<evidence type="ECO:0000256" key="1">
    <source>
        <dbReference type="ARBA" id="ARBA00006295"/>
    </source>
</evidence>
<dbReference type="InterPro" id="IPR004437">
    <property type="entry name" value="ParB/RepB/Spo0J"/>
</dbReference>
<dbReference type="Pfam" id="PF02195">
    <property type="entry name" value="ParB_N"/>
    <property type="match status" value="1"/>
</dbReference>
<dbReference type="RefSeq" id="WP_053334968.1">
    <property type="nucleotide sequence ID" value="NZ_JMFG01000015.1"/>
</dbReference>
<dbReference type="SUPFAM" id="SSF110849">
    <property type="entry name" value="ParB/Sulfiredoxin"/>
    <property type="match status" value="1"/>
</dbReference>
<sequence>MSSRRGLPDFRKMRHDRHFVEELASKSVVGVGVMLPVSQIETNREQPRTNLGDLSELTESIRQRGVLEPLLVRKVASGRYQLVAGERRFHAAVAAGLTEVPCVEMSLSDQEALEVALVENLQRRDLNPFEEAEGYRTLVEKYGYTHEQVAQAVGKSRTSITETLSLLNIPPAIRDLCRHADITAKSKLLIIARAKSIDEMERLVQAVLEEGADREALRALQATDAKQPESTGPTPAPPRFRPIQLRYRPSPTAPVRVSLTVARPGVSKEEILQALEDLISKLRSGEFDQRLGNG</sequence>
<feature type="domain" description="ParB-like N-terminal" evidence="4">
    <location>
        <begin position="33"/>
        <end position="121"/>
    </location>
</feature>
<dbReference type="Proteomes" id="UP000027284">
    <property type="component" value="Unassembled WGS sequence"/>
</dbReference>
<evidence type="ECO:0000259" key="4">
    <source>
        <dbReference type="SMART" id="SM00470"/>
    </source>
</evidence>
<dbReference type="EMBL" id="JMFG01000015">
    <property type="protein sequence ID" value="KDA53941.1"/>
    <property type="molecule type" value="Genomic_DNA"/>
</dbReference>
<dbReference type="InterPro" id="IPR003115">
    <property type="entry name" value="ParB_N"/>
</dbReference>
<dbReference type="Pfam" id="PF17762">
    <property type="entry name" value="HTH_ParB"/>
    <property type="match status" value="1"/>
</dbReference>
<dbReference type="InterPro" id="IPR050336">
    <property type="entry name" value="Chromosome_partition/occlusion"/>
</dbReference>
<dbReference type="SMART" id="SM00470">
    <property type="entry name" value="ParB"/>
    <property type="match status" value="1"/>
</dbReference>
<dbReference type="PANTHER" id="PTHR33375">
    <property type="entry name" value="CHROMOSOME-PARTITIONING PROTEIN PARB-RELATED"/>
    <property type="match status" value="1"/>
</dbReference>
<keyword evidence="2" id="KW-0159">Chromosome partition</keyword>
<protein>
    <recommendedName>
        <fullName evidence="4">ParB-like N-terminal domain-containing protein</fullName>
    </recommendedName>
</protein>
<evidence type="ECO:0000313" key="5">
    <source>
        <dbReference type="EMBL" id="KDA53941.1"/>
    </source>
</evidence>
<dbReference type="InterPro" id="IPR041468">
    <property type="entry name" value="HTH_ParB/Spo0J"/>
</dbReference>
<evidence type="ECO:0000256" key="2">
    <source>
        <dbReference type="ARBA" id="ARBA00022829"/>
    </source>
</evidence>
<reference evidence="5 6" key="1">
    <citation type="submission" date="2014-04" db="EMBL/GenBank/DDBJ databases">
        <title>The Genome Sequence of Thermoanaerobaculum aquaticum MP-01, The First Cultivated Group 23 Acidobacterium.</title>
        <authorList>
            <person name="Stamps B.W."/>
            <person name="Losey N.A."/>
            <person name="Lawson P.A."/>
            <person name="Stevenson B.S."/>
        </authorList>
    </citation>
    <scope>NUCLEOTIDE SEQUENCE [LARGE SCALE GENOMIC DNA]</scope>
    <source>
        <strain evidence="5 6">MP-01</strain>
    </source>
</reference>
<dbReference type="GO" id="GO:0003677">
    <property type="term" value="F:DNA binding"/>
    <property type="evidence" value="ECO:0007669"/>
    <property type="project" value="InterPro"/>
</dbReference>
<evidence type="ECO:0000256" key="3">
    <source>
        <dbReference type="SAM" id="MobiDB-lite"/>
    </source>
</evidence>
<dbReference type="OrthoDB" id="9796891at2"/>
<dbReference type="GO" id="GO:0007059">
    <property type="term" value="P:chromosome segregation"/>
    <property type="evidence" value="ECO:0007669"/>
    <property type="project" value="UniProtKB-KW"/>
</dbReference>
<dbReference type="GO" id="GO:0005694">
    <property type="term" value="C:chromosome"/>
    <property type="evidence" value="ECO:0007669"/>
    <property type="project" value="TreeGrafter"/>
</dbReference>
<dbReference type="InterPro" id="IPR036086">
    <property type="entry name" value="ParB/Sulfiredoxin_sf"/>
</dbReference>
<keyword evidence="6" id="KW-1185">Reference proteome</keyword>
<evidence type="ECO:0000313" key="6">
    <source>
        <dbReference type="Proteomes" id="UP000027284"/>
    </source>
</evidence>
<comment type="similarity">
    <text evidence="1">Belongs to the ParB family.</text>
</comment>
<feature type="region of interest" description="Disordered" evidence="3">
    <location>
        <begin position="221"/>
        <end position="242"/>
    </location>
</feature>
<dbReference type="NCBIfam" id="TIGR00180">
    <property type="entry name" value="parB_part"/>
    <property type="match status" value="1"/>
</dbReference>
<dbReference type="Gene3D" id="1.10.10.2830">
    <property type="match status" value="1"/>
</dbReference>
<gene>
    <name evidence="5" type="ORF">EG19_01725</name>
</gene>
<accession>A0A062Y0Q3</accession>
<dbReference type="AlphaFoldDB" id="A0A062Y0Q3"/>
<name>A0A062Y0Q3_9BACT</name>
<organism evidence="5 6">
    <name type="scientific">Thermoanaerobaculum aquaticum</name>
    <dbReference type="NCBI Taxonomy" id="1312852"/>
    <lineage>
        <taxon>Bacteria</taxon>
        <taxon>Pseudomonadati</taxon>
        <taxon>Acidobacteriota</taxon>
        <taxon>Thermoanaerobaculia</taxon>
        <taxon>Thermoanaerobaculales</taxon>
        <taxon>Thermoanaerobaculaceae</taxon>
        <taxon>Thermoanaerobaculum</taxon>
    </lineage>
</organism>
<dbReference type="FunFam" id="1.10.10.2830:FF:000001">
    <property type="entry name" value="Chromosome partitioning protein ParB"/>
    <property type="match status" value="1"/>
</dbReference>